<keyword evidence="2" id="KW-0238">DNA-binding</keyword>
<dbReference type="CDD" id="cd06976">
    <property type="entry name" value="cupin_MtlR-like_N"/>
    <property type="match status" value="1"/>
</dbReference>
<reference evidence="6 7" key="1">
    <citation type="submission" date="2019-03" db="EMBL/GenBank/DDBJ databases">
        <title>Genomic Encyclopedia of Type Strains, Phase IV (KMG-IV): sequencing the most valuable type-strain genomes for metagenomic binning, comparative biology and taxonomic classification.</title>
        <authorList>
            <person name="Goeker M."/>
        </authorList>
    </citation>
    <scope>NUCLEOTIDE SEQUENCE [LARGE SCALE GENOMIC DNA]</scope>
    <source>
        <strain evidence="6 7">DSM 46770</strain>
    </source>
</reference>
<keyword evidence="3" id="KW-0804">Transcription</keyword>
<evidence type="ECO:0000256" key="1">
    <source>
        <dbReference type="ARBA" id="ARBA00023015"/>
    </source>
</evidence>
<dbReference type="GO" id="GO:0003700">
    <property type="term" value="F:DNA-binding transcription factor activity"/>
    <property type="evidence" value="ECO:0007669"/>
    <property type="project" value="InterPro"/>
</dbReference>
<proteinExistence type="predicted"/>
<protein>
    <submittedName>
        <fullName evidence="6">AraC family transcriptional regulator</fullName>
    </submittedName>
</protein>
<dbReference type="InterPro" id="IPR050204">
    <property type="entry name" value="AraC_XylS_family_regulators"/>
</dbReference>
<dbReference type="InterPro" id="IPR018062">
    <property type="entry name" value="HTH_AraC-typ_CS"/>
</dbReference>
<feature type="region of interest" description="Disordered" evidence="4">
    <location>
        <begin position="295"/>
        <end position="319"/>
    </location>
</feature>
<dbReference type="Pfam" id="PF02311">
    <property type="entry name" value="AraC_binding"/>
    <property type="match status" value="1"/>
</dbReference>
<evidence type="ECO:0000256" key="3">
    <source>
        <dbReference type="ARBA" id="ARBA00023163"/>
    </source>
</evidence>
<dbReference type="InterPro" id="IPR020449">
    <property type="entry name" value="Tscrpt_reg_AraC-type_HTH"/>
</dbReference>
<comment type="caution">
    <text evidence="6">The sequence shown here is derived from an EMBL/GenBank/DDBJ whole genome shotgun (WGS) entry which is preliminary data.</text>
</comment>
<dbReference type="InterPro" id="IPR009057">
    <property type="entry name" value="Homeodomain-like_sf"/>
</dbReference>
<feature type="domain" description="HTH araC/xylS-type" evidence="5">
    <location>
        <begin position="198"/>
        <end position="296"/>
    </location>
</feature>
<sequence>MDPAGVAELLMGRTATREVVPHDPRHSVRWHVHDYPSPYARWNYHPELEVHLIRSGSGRYIVGDAVGPFGAGQLVLVGPNVPHGWISDLEPGEVITGRDMVLQFDADWVRACQQVLPELDSLDPLLAESGRGIEFSGRSAAEAARELELVGASEGIERVLHVLGLLNILSTAPASERRALAREWFAPNQDPRLGVVMERAMAYVVGNLTGEVRMSELAASVDMSESSFSKYFKRASGMTFTDMVRRLRLSHACRLLERGGDTVAAISHAVGYSNLSNFNRQFRREYGMTPTRFRAETTRAASPRPNGHAPARNGTEGRP</sequence>
<dbReference type="PRINTS" id="PR00032">
    <property type="entry name" value="HTHARAC"/>
</dbReference>
<keyword evidence="1" id="KW-0805">Transcription regulation</keyword>
<dbReference type="PROSITE" id="PS01124">
    <property type="entry name" value="HTH_ARAC_FAMILY_2"/>
    <property type="match status" value="1"/>
</dbReference>
<dbReference type="Gene3D" id="2.60.120.10">
    <property type="entry name" value="Jelly Rolls"/>
    <property type="match status" value="1"/>
</dbReference>
<evidence type="ECO:0000256" key="4">
    <source>
        <dbReference type="SAM" id="MobiDB-lite"/>
    </source>
</evidence>
<dbReference type="SUPFAM" id="SSF51182">
    <property type="entry name" value="RmlC-like cupins"/>
    <property type="match status" value="1"/>
</dbReference>
<evidence type="ECO:0000256" key="2">
    <source>
        <dbReference type="ARBA" id="ARBA00023125"/>
    </source>
</evidence>
<dbReference type="GO" id="GO:0043565">
    <property type="term" value="F:sequence-specific DNA binding"/>
    <property type="evidence" value="ECO:0007669"/>
    <property type="project" value="InterPro"/>
</dbReference>
<dbReference type="InterPro" id="IPR018060">
    <property type="entry name" value="HTH_AraC"/>
</dbReference>
<evidence type="ECO:0000313" key="6">
    <source>
        <dbReference type="EMBL" id="TDQ54284.1"/>
    </source>
</evidence>
<dbReference type="PROSITE" id="PS00041">
    <property type="entry name" value="HTH_ARAC_FAMILY_1"/>
    <property type="match status" value="1"/>
</dbReference>
<keyword evidence="7" id="KW-1185">Reference proteome</keyword>
<dbReference type="PANTHER" id="PTHR46796">
    <property type="entry name" value="HTH-TYPE TRANSCRIPTIONAL ACTIVATOR RHAS-RELATED"/>
    <property type="match status" value="1"/>
</dbReference>
<dbReference type="InterPro" id="IPR011051">
    <property type="entry name" value="RmlC_Cupin_sf"/>
</dbReference>
<dbReference type="SMART" id="SM00342">
    <property type="entry name" value="HTH_ARAC"/>
    <property type="match status" value="1"/>
</dbReference>
<dbReference type="Pfam" id="PF12833">
    <property type="entry name" value="HTH_18"/>
    <property type="match status" value="1"/>
</dbReference>
<evidence type="ECO:0000259" key="5">
    <source>
        <dbReference type="PROSITE" id="PS01124"/>
    </source>
</evidence>
<dbReference type="InterPro" id="IPR014710">
    <property type="entry name" value="RmlC-like_jellyroll"/>
</dbReference>
<dbReference type="AlphaFoldDB" id="A0A4R6V293"/>
<dbReference type="Gene3D" id="1.10.10.60">
    <property type="entry name" value="Homeodomain-like"/>
    <property type="match status" value="2"/>
</dbReference>
<evidence type="ECO:0000313" key="7">
    <source>
        <dbReference type="Proteomes" id="UP000295281"/>
    </source>
</evidence>
<dbReference type="InterPro" id="IPR003313">
    <property type="entry name" value="AraC-bd"/>
</dbReference>
<dbReference type="SUPFAM" id="SSF46689">
    <property type="entry name" value="Homeodomain-like"/>
    <property type="match status" value="2"/>
</dbReference>
<dbReference type="Proteomes" id="UP000295281">
    <property type="component" value="Unassembled WGS sequence"/>
</dbReference>
<accession>A0A4R6V293</accession>
<name>A0A4R6V293_9ACTN</name>
<organism evidence="6 7">
    <name type="scientific">Actinorugispora endophytica</name>
    <dbReference type="NCBI Taxonomy" id="1605990"/>
    <lineage>
        <taxon>Bacteria</taxon>
        <taxon>Bacillati</taxon>
        <taxon>Actinomycetota</taxon>
        <taxon>Actinomycetes</taxon>
        <taxon>Streptosporangiales</taxon>
        <taxon>Nocardiopsidaceae</taxon>
        <taxon>Actinorugispora</taxon>
    </lineage>
</organism>
<dbReference type="OrthoDB" id="9799345at2"/>
<dbReference type="PANTHER" id="PTHR46796:SF13">
    <property type="entry name" value="HTH-TYPE TRANSCRIPTIONAL ACTIVATOR RHAS"/>
    <property type="match status" value="1"/>
</dbReference>
<gene>
    <name evidence="6" type="ORF">EV190_102118</name>
</gene>
<dbReference type="EMBL" id="SNYN01000002">
    <property type="protein sequence ID" value="TDQ54284.1"/>
    <property type="molecule type" value="Genomic_DNA"/>
</dbReference>